<sequence>MADLPESVDWTAGIYQLETSDPVLGGPDGIDNLQAKQLANRTRWLKDKTEQIDEALALKASLDSPAITGNPTAPTQGAGNNSTRLANTAFVQAAIAALVASSPAALDTLNELAAALGNDPNFATTITNALALKAPLASPGLTGNPTAPTPAQFDNDSSIATTGFVQRALGNQAGAPVIATADMVLTAAQAGLLFVTAAGTQFTLPPLSDVADGSCYHFLFNYGGGSVKANGSQVIQAGGVSANVYNAGYAERLTLVKRSNAWYAASGGIGVDGFLSSQGANGWSKDPNGIIEQWGTAQIIVTDGVSVAADVAFNIAFPNACWNFQASLGIYAASGSGYTTTRQGVNFGNPTKTGCWGRVFNDSGSASAASTRLLYWRARGY</sequence>
<name>A0A2S3WLN5_PSEPU</name>
<evidence type="ECO:0000313" key="3">
    <source>
        <dbReference type="Proteomes" id="UP000237378"/>
    </source>
</evidence>
<evidence type="ECO:0000259" key="1">
    <source>
        <dbReference type="Pfam" id="PF21882"/>
    </source>
</evidence>
<reference evidence="2 3" key="2">
    <citation type="submission" date="2018-03" db="EMBL/GenBank/DDBJ databases">
        <title>Draft genome of Pseudomonas putida strain KH-18-2.</title>
        <authorList>
            <person name="Yoshizawa S."/>
            <person name="Khan N.H."/>
            <person name="Nishimura M."/>
            <person name="Chiura H.X."/>
            <person name="Ogura Y."/>
            <person name="Hayashi T."/>
            <person name="Kogure K."/>
        </authorList>
    </citation>
    <scope>NUCLEOTIDE SEQUENCE [LARGE SCALE GENOMIC DNA]</scope>
    <source>
        <strain evidence="2 3">KH-18-2</strain>
    </source>
</reference>
<dbReference type="RefSeq" id="WP_103469702.1">
    <property type="nucleotide sequence ID" value="NZ_MING01000083.1"/>
</dbReference>
<accession>A0A2S3WLN5</accession>
<reference evidence="2 3" key="1">
    <citation type="submission" date="2016-08" db="EMBL/GenBank/DDBJ databases">
        <authorList>
            <person name="Seilhamer J.J."/>
        </authorList>
    </citation>
    <scope>NUCLEOTIDE SEQUENCE [LARGE SCALE GENOMIC DNA]</scope>
    <source>
        <strain evidence="2 3">KH-18-2</strain>
    </source>
</reference>
<organism evidence="2 3">
    <name type="scientific">Pseudomonas putida</name>
    <name type="common">Arthrobacter siderocapsulatus</name>
    <dbReference type="NCBI Taxonomy" id="303"/>
    <lineage>
        <taxon>Bacteria</taxon>
        <taxon>Pseudomonadati</taxon>
        <taxon>Pseudomonadota</taxon>
        <taxon>Gammaproteobacteria</taxon>
        <taxon>Pseudomonadales</taxon>
        <taxon>Pseudomonadaceae</taxon>
        <taxon>Pseudomonas</taxon>
    </lineage>
</organism>
<dbReference type="PANTHER" id="PTHR35191:SF1">
    <property type="entry name" value="PROPHAGE SIDE TAIL FIBER PROTEIN HOMOLOG STFQ-RELATED"/>
    <property type="match status" value="1"/>
</dbReference>
<dbReference type="InterPro" id="IPR051934">
    <property type="entry name" value="Phage_Tail_Fiber_Structural"/>
</dbReference>
<proteinExistence type="predicted"/>
<dbReference type="InterPro" id="IPR054075">
    <property type="entry name" value="Gp53-like_C"/>
</dbReference>
<gene>
    <name evidence="2" type="ORF">BGP82_12870</name>
</gene>
<comment type="caution">
    <text evidence="2">The sequence shown here is derived from an EMBL/GenBank/DDBJ whole genome shotgun (WGS) entry which is preliminary data.</text>
</comment>
<dbReference type="Proteomes" id="UP000237378">
    <property type="component" value="Unassembled WGS sequence"/>
</dbReference>
<feature type="domain" description="Putative tail fiber protein gp53-like C-terminal" evidence="1">
    <location>
        <begin position="285"/>
        <end position="381"/>
    </location>
</feature>
<evidence type="ECO:0000313" key="2">
    <source>
        <dbReference type="EMBL" id="POG02235.1"/>
    </source>
</evidence>
<protein>
    <recommendedName>
        <fullName evidence="1">Putative tail fiber protein gp53-like C-terminal domain-containing protein</fullName>
    </recommendedName>
</protein>
<dbReference type="AlphaFoldDB" id="A0A2S3WLN5"/>
<dbReference type="Pfam" id="PF21882">
    <property type="entry name" value="Gp53-like_C"/>
    <property type="match status" value="1"/>
</dbReference>
<dbReference type="PANTHER" id="PTHR35191">
    <property type="entry name" value="PROPHAGE SIDE TAIL FIBER PROTEIN HOMOLOG STFQ-RELATED"/>
    <property type="match status" value="1"/>
</dbReference>
<dbReference type="EMBL" id="MING01000083">
    <property type="protein sequence ID" value="POG02235.1"/>
    <property type="molecule type" value="Genomic_DNA"/>
</dbReference>
<dbReference type="Gene3D" id="2.60.40.3940">
    <property type="match status" value="1"/>
</dbReference>